<dbReference type="Proteomes" id="UP000235672">
    <property type="component" value="Unassembled WGS sequence"/>
</dbReference>
<proteinExistence type="predicted"/>
<dbReference type="OrthoDB" id="2963168at2759"/>
<evidence type="ECO:0000313" key="4">
    <source>
        <dbReference type="EMBL" id="PMD17843.1"/>
    </source>
</evidence>
<evidence type="ECO:0000256" key="1">
    <source>
        <dbReference type="ARBA" id="ARBA00022741"/>
    </source>
</evidence>
<dbReference type="PANTHER" id="PTHR14187:SF5">
    <property type="entry name" value="HEAT SHOCK 70 KDA PROTEIN 12A"/>
    <property type="match status" value="1"/>
</dbReference>
<name>A0A2J6PUY8_9HELO</name>
<evidence type="ECO:0000256" key="3">
    <source>
        <dbReference type="SAM" id="MobiDB-lite"/>
    </source>
</evidence>
<dbReference type="GO" id="GO:0140662">
    <property type="term" value="F:ATP-dependent protein folding chaperone"/>
    <property type="evidence" value="ECO:0007669"/>
    <property type="project" value="InterPro"/>
</dbReference>
<sequence>MDKFRRGVNHSSFFLPLDANLRTEEPASTGREGDTPDGSSDSAGEDTVAEEQKSEEKGDEDVEEETFMSIGVDFGTTYSGVAWSLSTSPKEVFIVSDWETDEANNHDLEKVPSIVTYNSLGKVNSWGFTLEERRHRISWFKMGLCEEATKMLARERPERYEKLHDLLKKYKKKPLDVTADYLRLLWAHAMGNIQERVDPVLWENIKMKIVLTVPAIWDHKAQDLTRQAAKMAGMLDRKSSTLELIAEPEAAALAVFMGMNTSRTQSSLKVGDSFVICDAGGGTVDLISYRIEQLNPLTLVMCAEATGGCCGAIFLDGAFENQIRTIISEEEYCKLRSHSVRKMMNDWEFGLKRTFKMNVAEDQTWHVHIPGFRGMLPEELDQNRALPALSELSTFSSTLSLRSYPDTLTLKPGHVKAIFSEVCSKIVDLIKEQLAVVESREGKKPTYILPVGGLGGNRYLKEQLSMSFKDVQLRIPSRPWSAICRGAVLRGLGNDLVVNHVAKYNYGLSCNEPFIEAKHLQEDRAFLELPRIWVARNQMEWFLKKGKDVAKDTPVCHGYFFAVTKPSHLRSLSAQIYYSESVQAETRITPSRAPSTCSTCFGQVFDISVGVKTLCTLEMKFPTSIFEDLPKRTNDKGVEWRKLQYMLEMQVSSGQLNWTVKHQGIERGKITTGVEYERAGVTRNERQDVR</sequence>
<evidence type="ECO:0000313" key="5">
    <source>
        <dbReference type="Proteomes" id="UP000235672"/>
    </source>
</evidence>
<dbReference type="InterPro" id="IPR043129">
    <property type="entry name" value="ATPase_NBD"/>
</dbReference>
<dbReference type="InterPro" id="IPR013126">
    <property type="entry name" value="Hsp_70_fam"/>
</dbReference>
<dbReference type="SUPFAM" id="SSF53067">
    <property type="entry name" value="Actin-like ATPase domain"/>
    <property type="match status" value="2"/>
</dbReference>
<evidence type="ECO:0008006" key="6">
    <source>
        <dbReference type="Google" id="ProtNLM"/>
    </source>
</evidence>
<dbReference type="PANTHER" id="PTHR14187">
    <property type="entry name" value="ALPHA KINASE/ELONGATION FACTOR 2 KINASE"/>
    <property type="match status" value="1"/>
</dbReference>
<dbReference type="Pfam" id="PF00012">
    <property type="entry name" value="HSP70"/>
    <property type="match status" value="1"/>
</dbReference>
<organism evidence="4 5">
    <name type="scientific">Hyaloscypha hepaticicola</name>
    <dbReference type="NCBI Taxonomy" id="2082293"/>
    <lineage>
        <taxon>Eukaryota</taxon>
        <taxon>Fungi</taxon>
        <taxon>Dikarya</taxon>
        <taxon>Ascomycota</taxon>
        <taxon>Pezizomycotina</taxon>
        <taxon>Leotiomycetes</taxon>
        <taxon>Helotiales</taxon>
        <taxon>Hyaloscyphaceae</taxon>
        <taxon>Hyaloscypha</taxon>
    </lineage>
</organism>
<gene>
    <name evidence="4" type="ORF">NA56DRAFT_648305</name>
</gene>
<reference evidence="4 5" key="1">
    <citation type="submission" date="2016-05" db="EMBL/GenBank/DDBJ databases">
        <title>A degradative enzymes factory behind the ericoid mycorrhizal symbiosis.</title>
        <authorList>
            <consortium name="DOE Joint Genome Institute"/>
            <person name="Martino E."/>
            <person name="Morin E."/>
            <person name="Grelet G."/>
            <person name="Kuo A."/>
            <person name="Kohler A."/>
            <person name="Daghino S."/>
            <person name="Barry K."/>
            <person name="Choi C."/>
            <person name="Cichocki N."/>
            <person name="Clum A."/>
            <person name="Copeland A."/>
            <person name="Hainaut M."/>
            <person name="Haridas S."/>
            <person name="Labutti K."/>
            <person name="Lindquist E."/>
            <person name="Lipzen A."/>
            <person name="Khouja H.-R."/>
            <person name="Murat C."/>
            <person name="Ohm R."/>
            <person name="Olson A."/>
            <person name="Spatafora J."/>
            <person name="Veneault-Fourrey C."/>
            <person name="Henrissat B."/>
            <person name="Grigoriev I."/>
            <person name="Martin F."/>
            <person name="Perotto S."/>
        </authorList>
    </citation>
    <scope>NUCLEOTIDE SEQUENCE [LARGE SCALE GENOMIC DNA]</scope>
    <source>
        <strain evidence="4 5">UAMH 7357</strain>
    </source>
</reference>
<keyword evidence="2" id="KW-0067">ATP-binding</keyword>
<protein>
    <recommendedName>
        <fullName evidence="6">Actin-like ATPase domain-containing protein</fullName>
    </recommendedName>
</protein>
<dbReference type="STRING" id="1745343.A0A2J6PUY8"/>
<accession>A0A2J6PUY8</accession>
<dbReference type="GO" id="GO:0005524">
    <property type="term" value="F:ATP binding"/>
    <property type="evidence" value="ECO:0007669"/>
    <property type="project" value="UniProtKB-KW"/>
</dbReference>
<evidence type="ECO:0000256" key="2">
    <source>
        <dbReference type="ARBA" id="ARBA00022840"/>
    </source>
</evidence>
<dbReference type="AlphaFoldDB" id="A0A2J6PUY8"/>
<feature type="region of interest" description="Disordered" evidence="3">
    <location>
        <begin position="15"/>
        <end position="64"/>
    </location>
</feature>
<dbReference type="CDD" id="cd10170">
    <property type="entry name" value="ASKHA_NBD_HSP70"/>
    <property type="match status" value="1"/>
</dbReference>
<keyword evidence="1" id="KW-0547">Nucleotide-binding</keyword>
<keyword evidence="5" id="KW-1185">Reference proteome</keyword>
<dbReference type="Gene3D" id="3.30.420.40">
    <property type="match status" value="1"/>
</dbReference>
<dbReference type="EMBL" id="KZ613497">
    <property type="protein sequence ID" value="PMD17843.1"/>
    <property type="molecule type" value="Genomic_DNA"/>
</dbReference>